<feature type="compositionally biased region" description="Polar residues" evidence="5">
    <location>
        <begin position="505"/>
        <end position="514"/>
    </location>
</feature>
<keyword evidence="1" id="KW-0808">Transferase</keyword>
<keyword evidence="4" id="KW-0175">Coiled coil</keyword>
<evidence type="ECO:0000313" key="6">
    <source>
        <dbReference type="EMBL" id="KAF8821105.1"/>
    </source>
</evidence>
<dbReference type="CDD" id="cd22967">
    <property type="entry name" value="DD_AK7"/>
    <property type="match status" value="1"/>
</dbReference>
<dbReference type="InterPro" id="IPR000850">
    <property type="entry name" value="Adenylat/UMP-CMP_kin"/>
</dbReference>
<dbReference type="Gene3D" id="1.20.890.10">
    <property type="entry name" value="cAMP-dependent protein kinase regulatory subunit, dimerization-anchoring domain"/>
    <property type="match status" value="1"/>
</dbReference>
<organism evidence="6 7">
    <name type="scientific">Cardiosporidium cionae</name>
    <dbReference type="NCBI Taxonomy" id="476202"/>
    <lineage>
        <taxon>Eukaryota</taxon>
        <taxon>Sar</taxon>
        <taxon>Alveolata</taxon>
        <taxon>Apicomplexa</taxon>
        <taxon>Aconoidasida</taxon>
        <taxon>Nephromycida</taxon>
        <taxon>Cardiosporidium</taxon>
    </lineage>
</organism>
<proteinExistence type="predicted"/>
<dbReference type="Pfam" id="PF05186">
    <property type="entry name" value="Dpy-30"/>
    <property type="match status" value="1"/>
</dbReference>
<accession>A0ABQ7JAS8</accession>
<dbReference type="InterPro" id="IPR007858">
    <property type="entry name" value="Dpy-30_motif"/>
</dbReference>
<gene>
    <name evidence="6" type="ORF">IE077_000348</name>
</gene>
<comment type="caution">
    <text evidence="6">The sequence shown here is derived from an EMBL/GenBank/DDBJ whole genome shotgun (WGS) entry which is preliminary data.</text>
</comment>
<dbReference type="Proteomes" id="UP000823046">
    <property type="component" value="Unassembled WGS sequence"/>
</dbReference>
<sequence>MRIFIDCSNSYLGTSLCKELNLFGVDPPFQQNRLFGTLAKASLTPLDDIFRAVKPNELWRVVESWPLKKKLKTILSCSLIVFDLHYSDFADVENVLRALKETHLSEPTVLVLISSVMVWARTPNSYRRESSPKKEKNFNKGATASADSQDESAIHSKFTAEDSSKIKSQSQKYEYSTSEQYQYLEYSERLPLKSKDYKKRLPYPKYERWKYLETLCISLGKVENLKTYVIGTGILYGNGEDALYPLLKSAWLSEKTSHVIGPGTNVIPMVHTTDVARLVGALSSGLVEEQYHLAIDMANSTQLSIVRGVIDGVGEHYDVPMVLSEHILLEKNADLFTIDLLMESTEVMRNPDFNWHCKYGLIANLSVVTREFCEKRDLKPIQICILGPPGSGKTRIAEMLSSQYGIKHIQVEQFIRNFNGNKALFIKERVLSRHAIFPNSKKKESSKEAEHSNWGEKMITPQADATDSICDLVRQKLHTCNACRMRGYVLDGLPRSYEEAENFYSIKSSQTPTQENRSESSFSRSNDDEERDSNHTSRFEKYFPQFVIALSTNGNACKRRSMRTFTKELIPGYNDEEGYLKRMSLYKQANGIENDQKEVATFFRENATEILNFSSNGIRDEDLSSLRIYIEKDGRPFNFLKTNAEIIQEREAKLREQEIIERQKEEDERHTRLEKEDANKLLRQLEETERLNMIKEHELALLESRSLPLREYLMKYVIPTLSEGLVAVCKVQPEDPIDFLADYLFDHAHDSPNE</sequence>
<dbReference type="InterPro" id="IPR036291">
    <property type="entry name" value="NAD(P)-bd_dom_sf"/>
</dbReference>
<evidence type="ECO:0000256" key="1">
    <source>
        <dbReference type="ARBA" id="ARBA00022679"/>
    </source>
</evidence>
<feature type="region of interest" description="Disordered" evidence="5">
    <location>
        <begin position="127"/>
        <end position="153"/>
    </location>
</feature>
<dbReference type="PANTHER" id="PTHR23359">
    <property type="entry name" value="NUCLEOTIDE KINASE"/>
    <property type="match status" value="1"/>
</dbReference>
<protein>
    <submittedName>
        <fullName evidence="6">Dpy-30 motif protein</fullName>
    </submittedName>
</protein>
<dbReference type="Gene3D" id="3.40.50.720">
    <property type="entry name" value="NAD(P)-binding Rossmann-like Domain"/>
    <property type="match status" value="1"/>
</dbReference>
<evidence type="ECO:0000256" key="5">
    <source>
        <dbReference type="SAM" id="MobiDB-lite"/>
    </source>
</evidence>
<keyword evidence="7" id="KW-1185">Reference proteome</keyword>
<dbReference type="EMBL" id="JADAQX010000235">
    <property type="protein sequence ID" value="KAF8821105.1"/>
    <property type="molecule type" value="Genomic_DNA"/>
</dbReference>
<feature type="compositionally biased region" description="Basic and acidic residues" evidence="5">
    <location>
        <begin position="127"/>
        <end position="138"/>
    </location>
</feature>
<evidence type="ECO:0000256" key="4">
    <source>
        <dbReference type="SAM" id="Coils"/>
    </source>
</evidence>
<dbReference type="SUPFAM" id="SSF51735">
    <property type="entry name" value="NAD(P)-binding Rossmann-fold domains"/>
    <property type="match status" value="1"/>
</dbReference>
<feature type="region of interest" description="Disordered" evidence="5">
    <location>
        <begin position="504"/>
        <end position="535"/>
    </location>
</feature>
<feature type="coiled-coil region" evidence="4">
    <location>
        <begin position="668"/>
        <end position="705"/>
    </location>
</feature>
<evidence type="ECO:0000313" key="7">
    <source>
        <dbReference type="Proteomes" id="UP000823046"/>
    </source>
</evidence>
<dbReference type="Gene3D" id="3.40.50.300">
    <property type="entry name" value="P-loop containing nucleotide triphosphate hydrolases"/>
    <property type="match status" value="1"/>
</dbReference>
<keyword evidence="2" id="KW-0547">Nucleotide-binding</keyword>
<evidence type="ECO:0000256" key="2">
    <source>
        <dbReference type="ARBA" id="ARBA00022741"/>
    </source>
</evidence>
<dbReference type="InterPro" id="IPR047499">
    <property type="entry name" value="DD_AK7"/>
</dbReference>
<reference evidence="6 7" key="1">
    <citation type="journal article" date="2020" name="bioRxiv">
        <title>Metabolic contributions of an alphaproteobacterial endosymbiont in the apicomplexan Cardiosporidium cionae.</title>
        <authorList>
            <person name="Hunter E.S."/>
            <person name="Paight C.J."/>
            <person name="Lane C.E."/>
        </authorList>
    </citation>
    <scope>NUCLEOTIDE SEQUENCE [LARGE SCALE GENOMIC DNA]</scope>
    <source>
        <strain evidence="6">ESH_2018</strain>
    </source>
</reference>
<dbReference type="InterPro" id="IPR027417">
    <property type="entry name" value="P-loop_NTPase"/>
</dbReference>
<dbReference type="SUPFAM" id="SSF52540">
    <property type="entry name" value="P-loop containing nucleoside triphosphate hydrolases"/>
    <property type="match status" value="2"/>
</dbReference>
<name>A0ABQ7JAS8_9APIC</name>
<keyword evidence="3" id="KW-0418">Kinase</keyword>
<evidence type="ECO:0000256" key="3">
    <source>
        <dbReference type="ARBA" id="ARBA00022777"/>
    </source>
</evidence>